<dbReference type="GO" id="GO:0045892">
    <property type="term" value="P:negative regulation of DNA-templated transcription"/>
    <property type="evidence" value="ECO:0007669"/>
    <property type="project" value="InterPro"/>
</dbReference>
<accession>A0A6J7DJ99</accession>
<dbReference type="InterPro" id="IPR038099">
    <property type="entry name" value="BldD-like_C_sf"/>
</dbReference>
<reference evidence="2" key="1">
    <citation type="submission" date="2020-05" db="EMBL/GenBank/DDBJ databases">
        <authorList>
            <person name="Chiriac C."/>
            <person name="Salcher M."/>
            <person name="Ghai R."/>
            <person name="Kavagutti S V."/>
        </authorList>
    </citation>
    <scope>NUCLEOTIDE SEQUENCE</scope>
</reference>
<dbReference type="CDD" id="cd00093">
    <property type="entry name" value="HTH_XRE"/>
    <property type="match status" value="1"/>
</dbReference>
<protein>
    <submittedName>
        <fullName evidence="2">Unannotated protein</fullName>
    </submittedName>
</protein>
<evidence type="ECO:0000259" key="1">
    <source>
        <dbReference type="PROSITE" id="PS50943"/>
    </source>
</evidence>
<dbReference type="Pfam" id="PF21179">
    <property type="entry name" value="BldD-like_C"/>
    <property type="match status" value="1"/>
</dbReference>
<organism evidence="2">
    <name type="scientific">freshwater metagenome</name>
    <dbReference type="NCBI Taxonomy" id="449393"/>
    <lineage>
        <taxon>unclassified sequences</taxon>
        <taxon>metagenomes</taxon>
        <taxon>ecological metagenomes</taxon>
    </lineage>
</organism>
<dbReference type="Gene3D" id="1.10.10.1930">
    <property type="match status" value="1"/>
</dbReference>
<dbReference type="Gene3D" id="1.10.260.40">
    <property type="entry name" value="lambda repressor-like DNA-binding domains"/>
    <property type="match status" value="1"/>
</dbReference>
<dbReference type="SMART" id="SM00530">
    <property type="entry name" value="HTH_XRE"/>
    <property type="match status" value="1"/>
</dbReference>
<feature type="domain" description="HTH cro/C1-type" evidence="1">
    <location>
        <begin position="16"/>
        <end position="72"/>
    </location>
</feature>
<dbReference type="Pfam" id="PF01381">
    <property type="entry name" value="HTH_3"/>
    <property type="match status" value="1"/>
</dbReference>
<dbReference type="GO" id="GO:0003677">
    <property type="term" value="F:DNA binding"/>
    <property type="evidence" value="ECO:0007669"/>
    <property type="project" value="InterPro"/>
</dbReference>
<sequence>MEKKIEDMEIALARRIKATRRSRGWSLADFEVASSGEIKAVVLGSYERCSRVISVRKLAAIARVFNVPVSYLLGANNATEITPGILMIDIRKVRENSNIQFLEKFFASIISKRGDWNGEILTLRSSDLEILSLHRLQDVAETMSYLRQMRYLIEPGLKR</sequence>
<dbReference type="InterPro" id="IPR010982">
    <property type="entry name" value="Lambda_DNA-bd_dom_sf"/>
</dbReference>
<name>A0A6J7DJ99_9ZZZZ</name>
<evidence type="ECO:0000313" key="2">
    <source>
        <dbReference type="EMBL" id="CAB4867313.1"/>
    </source>
</evidence>
<dbReference type="AlphaFoldDB" id="A0A6J7DJ99"/>
<dbReference type="InterPro" id="IPR037664">
    <property type="entry name" value="BldD_C"/>
</dbReference>
<dbReference type="PROSITE" id="PS50943">
    <property type="entry name" value="HTH_CROC1"/>
    <property type="match status" value="1"/>
</dbReference>
<gene>
    <name evidence="2" type="ORF">UFOPK3461_00121</name>
</gene>
<dbReference type="EMBL" id="CAFBLW010000004">
    <property type="protein sequence ID" value="CAB4867313.1"/>
    <property type="molecule type" value="Genomic_DNA"/>
</dbReference>
<dbReference type="InterPro" id="IPR001387">
    <property type="entry name" value="Cro/C1-type_HTH"/>
</dbReference>
<proteinExistence type="predicted"/>
<dbReference type="SUPFAM" id="SSF47413">
    <property type="entry name" value="lambda repressor-like DNA-binding domains"/>
    <property type="match status" value="1"/>
</dbReference>